<keyword evidence="1" id="KW-0812">Transmembrane</keyword>
<dbReference type="Proteomes" id="UP000218244">
    <property type="component" value="Chromosome"/>
</dbReference>
<evidence type="ECO:0000313" key="2">
    <source>
        <dbReference type="EMBL" id="BAU94863.1"/>
    </source>
</evidence>
<dbReference type="AlphaFoldDB" id="A0A160PPK5"/>
<keyword evidence="3" id="KW-1185">Reference proteome</keyword>
<dbReference type="EMBL" id="AP017369">
    <property type="protein sequence ID" value="BAU94863.1"/>
    <property type="molecule type" value="Genomic_DNA"/>
</dbReference>
<protein>
    <submittedName>
        <fullName evidence="2">Uncharacterized protein</fullName>
    </submittedName>
</protein>
<keyword evidence="1" id="KW-0472">Membrane</keyword>
<proteinExistence type="predicted"/>
<evidence type="ECO:0000256" key="1">
    <source>
        <dbReference type="SAM" id="Phobius"/>
    </source>
</evidence>
<dbReference type="KEGG" id="csur:N24_0601"/>
<accession>A0A160PPK5</accession>
<reference evidence="2 3" key="1">
    <citation type="submission" date="2016-02" db="EMBL/GenBank/DDBJ databases">
        <title>Corynebacterium glutamicum N24 whole genome sequencing project.</title>
        <authorList>
            <person name="Matsutani M."/>
            <person name="Nangtapong N."/>
            <person name="Yakushi T."/>
            <person name="Matsushita K."/>
        </authorList>
    </citation>
    <scope>NUCLEOTIDE SEQUENCE [LARGE SCALE GENOMIC DNA]</scope>
    <source>
        <strain evidence="2 3">N24</strain>
    </source>
</reference>
<name>A0A160PPK5_9CORY</name>
<sequence>MNFATLFGSLVDVTLVGILLGAGLPALFALGIRFAHGTSSEGTNVFGKFASTICFAVIVIAIVAGILWITKGTIYQYAGLDIFGTEG</sequence>
<dbReference type="RefSeq" id="WP_096454244.1">
    <property type="nucleotide sequence ID" value="NZ_AP017369.1"/>
</dbReference>
<keyword evidence="1" id="KW-1133">Transmembrane helix</keyword>
<feature type="transmembrane region" description="Helical" evidence="1">
    <location>
        <begin position="6"/>
        <end position="28"/>
    </location>
</feature>
<evidence type="ECO:0000313" key="3">
    <source>
        <dbReference type="Proteomes" id="UP000218244"/>
    </source>
</evidence>
<feature type="transmembrane region" description="Helical" evidence="1">
    <location>
        <begin position="49"/>
        <end position="70"/>
    </location>
</feature>
<organism evidence="2 3">
    <name type="scientific">Corynebacterium suranareeae</name>
    <dbReference type="NCBI Taxonomy" id="2506452"/>
    <lineage>
        <taxon>Bacteria</taxon>
        <taxon>Bacillati</taxon>
        <taxon>Actinomycetota</taxon>
        <taxon>Actinomycetes</taxon>
        <taxon>Mycobacteriales</taxon>
        <taxon>Corynebacteriaceae</taxon>
        <taxon>Corynebacterium</taxon>
    </lineage>
</organism>
<gene>
    <name evidence="2" type="ORF">N24_0601</name>
</gene>